<evidence type="ECO:0000313" key="1">
    <source>
        <dbReference type="EMBL" id="GBG11730.1"/>
    </source>
</evidence>
<gene>
    <name evidence="1" type="ORF">PAT3040_06575</name>
</gene>
<dbReference type="PANTHER" id="PTHR36848">
    <property type="entry name" value="DNA-BINDING PROTEIN (PUTATIVE SECRETED PROTEIN)-RELATED"/>
    <property type="match status" value="1"/>
</dbReference>
<dbReference type="InterPro" id="IPR053161">
    <property type="entry name" value="Ulvan_degrading_GH"/>
</dbReference>
<comment type="caution">
    <text evidence="1">The sequence shown here is derived from an EMBL/GenBank/DDBJ whole genome shotgun (WGS) entry which is preliminary data.</text>
</comment>
<organism evidence="1 2">
    <name type="scientific">Paenibacillus agaridevorans</name>
    <dbReference type="NCBI Taxonomy" id="171404"/>
    <lineage>
        <taxon>Bacteria</taxon>
        <taxon>Bacillati</taxon>
        <taxon>Bacillota</taxon>
        <taxon>Bacilli</taxon>
        <taxon>Bacillales</taxon>
        <taxon>Paenibacillaceae</taxon>
        <taxon>Paenibacillus</taxon>
    </lineage>
</organism>
<keyword evidence="2" id="KW-1185">Reference proteome</keyword>
<dbReference type="RefSeq" id="WP_108995967.1">
    <property type="nucleotide sequence ID" value="NZ_BDQX01000430.1"/>
</dbReference>
<proteinExistence type="predicted"/>
<name>A0A2R5EYI0_9BACL</name>
<accession>A0A2R5EYI0</accession>
<dbReference type="Proteomes" id="UP000245202">
    <property type="component" value="Unassembled WGS sequence"/>
</dbReference>
<reference evidence="1 2" key="1">
    <citation type="submission" date="2017-08" db="EMBL/GenBank/DDBJ databases">
        <title>Substantial Increase in Enzyme Production by Combined Drug-Resistance Mutations in Paenibacillus agaridevorans.</title>
        <authorList>
            <person name="Tanaka Y."/>
            <person name="Funane K."/>
            <person name="Hosaka T."/>
            <person name="Shiwa Y."/>
            <person name="Fujita N."/>
            <person name="Miyazaki T."/>
            <person name="Yoshikawa H."/>
            <person name="Murakami K."/>
            <person name="Kasahara K."/>
            <person name="Inaoka T."/>
            <person name="Hiraga Y."/>
            <person name="Ochi K."/>
        </authorList>
    </citation>
    <scope>NUCLEOTIDE SEQUENCE [LARGE SCALE GENOMIC DNA]</scope>
    <source>
        <strain evidence="1 2">T-3040</strain>
    </source>
</reference>
<evidence type="ECO:0008006" key="3">
    <source>
        <dbReference type="Google" id="ProtNLM"/>
    </source>
</evidence>
<protein>
    <recommendedName>
        <fullName evidence="3">Glycoside hydrolase</fullName>
    </recommendedName>
</protein>
<evidence type="ECO:0000313" key="2">
    <source>
        <dbReference type="Proteomes" id="UP000245202"/>
    </source>
</evidence>
<dbReference type="PANTHER" id="PTHR36848:SF2">
    <property type="entry name" value="SECRETED PROTEIN"/>
    <property type="match status" value="1"/>
</dbReference>
<dbReference type="AlphaFoldDB" id="A0A2R5EYI0"/>
<dbReference type="EMBL" id="BDQX01000430">
    <property type="protein sequence ID" value="GBG11730.1"/>
    <property type="molecule type" value="Genomic_DNA"/>
</dbReference>
<sequence>MLYPKLPFDKNTFRSPPAAYRGAPFWAWNTKLDRDQVLEQIDQFPAMGMGGFQIHTRVGLDTEYLGSEYMDMVKLCVEQAEEKGLLCWLYDEDRWPSGYGGGFVTRNAEHRSKYVVWTPLRQSEREIVPGNFDSCAAVAANGQGTWLTSYRIFLDEEGYLSSYEPCDEDARATDGETIWHAYLETGQDSPWFNNQAYVDTLSKEAIRRFVEVTHERYYEAVGQHFGTTVPAMFTDEPQFPHKQFLGYATAKQDVIVPYTTDFDETYRQQYGESLIARLPELFWERRDGEVSVARYRYHNHIAERFAQAFADQIGEWCEGHGLMLCGHMMEEPTLHSQTKALGEAMRSLRSFHLPGIDMLCDQREYSTAKQAQSIAHQYGREGVLSELYGVTNWDFDFRKHKLQGDWMAALGVTVRVHHLTWMSMGGEAKRDYPASIGMQSPWYKKYALIEDHFARIHTVMTRGRAMVRVGVIHPVESYWLYYGPNNHTNLVREQLESNFKNVTEWLLFGMLDYDYISESLIPSLEAGAKLGEMEYDVIVVPGCKTIRGTTLAFLNRMRELGKEIVFAGEVPKFVDAMPDEAPARLAADCTRVPLSKHELLQALEAYRTIDIRYDGPKFLKKPNHKKNWDGERSDKYVYQMRSEGEERWLLIANGRAEANEDLVSEDQVLITIAGEWKAELLDTLSGDLHPIETGYGDGFTVLKRRMYAHDSLLLHLVPESDSKYGENSEEQSRQASRVLEERNLFDVPVEIRLEEDNVLLLDLAEYRLNGGAWQRTEELLRIDNLCRAIVGYPERKAALAQPWAQEASFVGEVPTLELRFTVHSDIRCENAGLALENIDGTDIIVNGIKLSKEKQGYYVDRSIEICKLPPLEPGENTIVLSLPFGRKTNVEACYLLGSFLVETAGARSRIVAPSADGYFGSLTQQGMPFYGGNAFYAFELELEQGGYELQVTKFRAPLLEVYVDGKPIGEILFSPYVVQFDIDEPGVHRIEIKAYGSRINTFGTVHNCDEREVYFDPNAWRTVEDGWAYEYQLKDTGIGKAPVLRRIVQNHSSHGTKGL</sequence>